<organism evidence="1 2">
    <name type="scientific">Coffea canephora</name>
    <name type="common">Robusta coffee</name>
    <dbReference type="NCBI Taxonomy" id="49390"/>
    <lineage>
        <taxon>Eukaryota</taxon>
        <taxon>Viridiplantae</taxon>
        <taxon>Streptophyta</taxon>
        <taxon>Embryophyta</taxon>
        <taxon>Tracheophyta</taxon>
        <taxon>Spermatophyta</taxon>
        <taxon>Magnoliopsida</taxon>
        <taxon>eudicotyledons</taxon>
        <taxon>Gunneridae</taxon>
        <taxon>Pentapetalae</taxon>
        <taxon>asterids</taxon>
        <taxon>lamiids</taxon>
        <taxon>Gentianales</taxon>
        <taxon>Rubiaceae</taxon>
        <taxon>Ixoroideae</taxon>
        <taxon>Gardenieae complex</taxon>
        <taxon>Bertiereae - Coffeeae clade</taxon>
        <taxon>Coffeeae</taxon>
        <taxon>Coffea</taxon>
    </lineage>
</organism>
<dbReference type="Gramene" id="CDP06748">
    <property type="protein sequence ID" value="CDP06748"/>
    <property type="gene ID" value="GSCOC_T00023700001"/>
</dbReference>
<proteinExistence type="predicted"/>
<gene>
    <name evidence="1" type="ORF">GSCOC_T00023700001</name>
</gene>
<protein>
    <submittedName>
        <fullName evidence="1">Uncharacterized protein</fullName>
    </submittedName>
</protein>
<sequence>MASTLDESIYKINMDGTFFEAGIGIRFVVRNQWLRRFPELSILGRWNALTFLKALQFAKNFGVSHSFWNLSM</sequence>
<evidence type="ECO:0000313" key="1">
    <source>
        <dbReference type="EMBL" id="CDP06748.1"/>
    </source>
</evidence>
<evidence type="ECO:0000313" key="2">
    <source>
        <dbReference type="Proteomes" id="UP000295252"/>
    </source>
</evidence>
<keyword evidence="2" id="KW-1185">Reference proteome</keyword>
<dbReference type="AlphaFoldDB" id="A0A068UGK4"/>
<dbReference type="EMBL" id="HG739106">
    <property type="protein sequence ID" value="CDP06748.1"/>
    <property type="molecule type" value="Genomic_DNA"/>
</dbReference>
<dbReference type="InParanoid" id="A0A068UGK4"/>
<name>A0A068UGK4_COFCA</name>
<reference evidence="2" key="1">
    <citation type="journal article" date="2014" name="Science">
        <title>The coffee genome provides insight into the convergent evolution of caffeine biosynthesis.</title>
        <authorList>
            <person name="Denoeud F."/>
            <person name="Carretero-Paulet L."/>
            <person name="Dereeper A."/>
            <person name="Droc G."/>
            <person name="Guyot R."/>
            <person name="Pietrella M."/>
            <person name="Zheng C."/>
            <person name="Alberti A."/>
            <person name="Anthony F."/>
            <person name="Aprea G."/>
            <person name="Aury J.M."/>
            <person name="Bento P."/>
            <person name="Bernard M."/>
            <person name="Bocs S."/>
            <person name="Campa C."/>
            <person name="Cenci A."/>
            <person name="Combes M.C."/>
            <person name="Crouzillat D."/>
            <person name="Da Silva C."/>
            <person name="Daddiego L."/>
            <person name="De Bellis F."/>
            <person name="Dussert S."/>
            <person name="Garsmeur O."/>
            <person name="Gayraud T."/>
            <person name="Guignon V."/>
            <person name="Jahn K."/>
            <person name="Jamilloux V."/>
            <person name="Joet T."/>
            <person name="Labadie K."/>
            <person name="Lan T."/>
            <person name="Leclercq J."/>
            <person name="Lepelley M."/>
            <person name="Leroy T."/>
            <person name="Li L.T."/>
            <person name="Librado P."/>
            <person name="Lopez L."/>
            <person name="Munoz A."/>
            <person name="Noel B."/>
            <person name="Pallavicini A."/>
            <person name="Perrotta G."/>
            <person name="Poncet V."/>
            <person name="Pot D."/>
            <person name="Priyono X."/>
            <person name="Rigoreau M."/>
            <person name="Rouard M."/>
            <person name="Rozas J."/>
            <person name="Tranchant-Dubreuil C."/>
            <person name="VanBuren R."/>
            <person name="Zhang Q."/>
            <person name="Andrade A.C."/>
            <person name="Argout X."/>
            <person name="Bertrand B."/>
            <person name="de Kochko A."/>
            <person name="Graziosi G."/>
            <person name="Henry R.J."/>
            <person name="Jayarama X."/>
            <person name="Ming R."/>
            <person name="Nagai C."/>
            <person name="Rounsley S."/>
            <person name="Sankoff D."/>
            <person name="Giuliano G."/>
            <person name="Albert V.A."/>
            <person name="Wincker P."/>
            <person name="Lashermes P."/>
        </authorList>
    </citation>
    <scope>NUCLEOTIDE SEQUENCE [LARGE SCALE GENOMIC DNA]</scope>
    <source>
        <strain evidence="2">cv. DH200-94</strain>
    </source>
</reference>
<accession>A0A068UGK4</accession>
<dbReference type="Proteomes" id="UP000295252">
    <property type="component" value="Chromosome VIII"/>
</dbReference>